<dbReference type="RefSeq" id="WP_090921205.1">
    <property type="nucleotide sequence ID" value="NZ_FMVM01000010.1"/>
</dbReference>
<dbReference type="InterPro" id="IPR003325">
    <property type="entry name" value="TerD"/>
</dbReference>
<dbReference type="Proteomes" id="UP000198538">
    <property type="component" value="Unassembled WGS sequence"/>
</dbReference>
<evidence type="ECO:0000313" key="4">
    <source>
        <dbReference type="Proteomes" id="UP000198538"/>
    </source>
</evidence>
<dbReference type="SUPFAM" id="SSF53300">
    <property type="entry name" value="vWA-like"/>
    <property type="match status" value="1"/>
</dbReference>
<dbReference type="InterPro" id="IPR036465">
    <property type="entry name" value="vWFA_dom_sf"/>
</dbReference>
<dbReference type="PANTHER" id="PTHR32097:SF3">
    <property type="entry name" value="TELLURITE RESISTANCE PROTEIN"/>
    <property type="match status" value="1"/>
</dbReference>
<dbReference type="Pfam" id="PF02342">
    <property type="entry name" value="TerD"/>
    <property type="match status" value="1"/>
</dbReference>
<organism evidence="3 4">
    <name type="scientific">Paenibacillus polysaccharolyticus</name>
    <dbReference type="NCBI Taxonomy" id="582692"/>
    <lineage>
        <taxon>Bacteria</taxon>
        <taxon>Bacillati</taxon>
        <taxon>Bacillota</taxon>
        <taxon>Bacilli</taxon>
        <taxon>Bacillales</taxon>
        <taxon>Paenibacillaceae</taxon>
        <taxon>Paenibacillus</taxon>
    </lineage>
</organism>
<dbReference type="AlphaFoldDB" id="A0A1G5J3S3"/>
<dbReference type="PROSITE" id="PS50234">
    <property type="entry name" value="VWFA"/>
    <property type="match status" value="1"/>
</dbReference>
<dbReference type="Gene3D" id="2.60.60.30">
    <property type="entry name" value="sav2460 like domains"/>
    <property type="match status" value="1"/>
</dbReference>
<feature type="domain" description="VWFA" evidence="2">
    <location>
        <begin position="239"/>
        <end position="417"/>
    </location>
</feature>
<dbReference type="PANTHER" id="PTHR32097">
    <property type="entry name" value="CAMP-BINDING PROTEIN 1-RELATED"/>
    <property type="match status" value="1"/>
</dbReference>
<dbReference type="InterPro" id="IPR051324">
    <property type="entry name" value="Stress/Tellurium_Resist"/>
</dbReference>
<reference evidence="4" key="1">
    <citation type="submission" date="2016-10" db="EMBL/GenBank/DDBJ databases">
        <authorList>
            <person name="Varghese N."/>
            <person name="Submissions S."/>
        </authorList>
    </citation>
    <scope>NUCLEOTIDE SEQUENCE [LARGE SCALE GENOMIC DNA]</scope>
    <source>
        <strain evidence="4">BL9</strain>
    </source>
</reference>
<gene>
    <name evidence="3" type="ORF">SAMN05720606_11039</name>
</gene>
<name>A0A1G5J3S3_9BACL</name>
<accession>A0A1G5J3S3</accession>
<keyword evidence="1" id="KW-0175">Coiled coil</keyword>
<dbReference type="Gene3D" id="3.40.50.410">
    <property type="entry name" value="von Willebrand factor, type A domain"/>
    <property type="match status" value="1"/>
</dbReference>
<dbReference type="EMBL" id="FMVM01000010">
    <property type="protein sequence ID" value="SCY82932.1"/>
    <property type="molecule type" value="Genomic_DNA"/>
</dbReference>
<feature type="coiled-coil region" evidence="1">
    <location>
        <begin position="170"/>
        <end position="197"/>
    </location>
</feature>
<evidence type="ECO:0000259" key="2">
    <source>
        <dbReference type="PROSITE" id="PS50234"/>
    </source>
</evidence>
<protein>
    <submittedName>
        <fullName evidence="3">Stress response protein SCP2</fullName>
    </submittedName>
</protein>
<dbReference type="InterPro" id="IPR019303">
    <property type="entry name" value="vWA_TerF_C"/>
</dbReference>
<proteinExistence type="predicted"/>
<dbReference type="STRING" id="582692.SAMN05720606_11039"/>
<dbReference type="Pfam" id="PF10138">
    <property type="entry name" value="vWA-TerF-like"/>
    <property type="match status" value="1"/>
</dbReference>
<dbReference type="InterPro" id="IPR002035">
    <property type="entry name" value="VWF_A"/>
</dbReference>
<evidence type="ECO:0000256" key="1">
    <source>
        <dbReference type="SAM" id="Coils"/>
    </source>
</evidence>
<dbReference type="CDD" id="cd06974">
    <property type="entry name" value="TerD_like"/>
    <property type="match status" value="1"/>
</dbReference>
<dbReference type="SMART" id="SM00327">
    <property type="entry name" value="VWA"/>
    <property type="match status" value="1"/>
</dbReference>
<evidence type="ECO:0000313" key="3">
    <source>
        <dbReference type="EMBL" id="SCY82932.1"/>
    </source>
</evidence>
<sequence length="435" mass="48474">MTESFIQLNTGQNTNIKECAQLQVTIKCTSAPSALDVSCFMVNEAGKVPSDDYFVFYNQEADPHNSVRLQQIEEWQSTFVLDTHKLRQASVEKCVFTATLDAGHTFADVRTCQAVVQAGSQQITYEITQATAETALIFIEIYKYRDGFKVRAIGRGFFGGLQPLAESFGVEIESNEASEAEQALLTAQAEVAAASSQTAAPVADPIPSPPPLNLTKIDLLKHKVTLSLQKKKVEPIQARVAVVFDASGSMYHLYRKGIVQEAFERILAIASAFDDNGELDVWFFAKDFLRAPSVTAKDFENYIERTYKLGSKGGTNNEPPVMQDVIHKYTIEEPNVKIPTYIIFFSDGGVSQKGKIKQLITESSTKNLFWQFVGLGRANYGILENFDEMEGRFIDNANFFALDDISKISDEELYDRLLNEFPSWIKEARAKGILA</sequence>
<keyword evidence="4" id="KW-1185">Reference proteome</keyword>